<reference evidence="3 4" key="1">
    <citation type="submission" date="2023-03" db="EMBL/GenBank/DDBJ databases">
        <authorList>
            <person name="Kaur S."/>
            <person name="Espinosa-Saiz D."/>
            <person name="Velazquez E."/>
            <person name="Menendez E."/>
            <person name="diCenzo G.C."/>
        </authorList>
    </citation>
    <scope>NUCLEOTIDE SEQUENCE [LARGE SCALE GENOMIC DNA]</scope>
    <source>
        <strain evidence="3 4">LMG 27395</strain>
    </source>
</reference>
<dbReference type="SUPFAM" id="SSF159245">
    <property type="entry name" value="AttH-like"/>
    <property type="match status" value="1"/>
</dbReference>
<feature type="chain" id="PRO_5046408595" evidence="1">
    <location>
        <begin position="24"/>
        <end position="358"/>
    </location>
</feature>
<dbReference type="PANTHER" id="PTHR38591:SF1">
    <property type="entry name" value="BLL1000 PROTEIN"/>
    <property type="match status" value="1"/>
</dbReference>
<protein>
    <submittedName>
        <fullName evidence="3">Iron ABC transporter permease</fullName>
    </submittedName>
</protein>
<sequence>MNVRSPTVFAVFLSLVAGGSAHAQGFAGLGTQAAEGFALPKPGVPFEFPKDHGPHPEFRIEWWYVTANLKGSDGRDYGAQWTLFRSAAAPREGEGWSSPQVWMGNAALTTPERQFSAERLARGGVGQAGVSAAPFSAWIDEWQLRASQSPSNDDQLSHLEMSASGTDFRYRLDLQAKGPIVSHGDNGYSVKSAAGQASYYYSQPFFTVSGELEAAGKKVTVAGKAWLDREWSSQPLAANQTGWEWFSLHFDNGEKMMGFRLRDDKGGGFTSGTWIFASGRPTPFSPNELKVTPGSSAAVAGREIPVVWRIELPARGLDVTVTALNNAAWVTSQFPYWEGPVRISGSASGIGYLEMTGY</sequence>
<dbReference type="InterPro" id="IPR010791">
    <property type="entry name" value="AttH_dom"/>
</dbReference>
<proteinExistence type="predicted"/>
<feature type="signal peptide" evidence="1">
    <location>
        <begin position="1"/>
        <end position="23"/>
    </location>
</feature>
<dbReference type="EMBL" id="CP120370">
    <property type="protein sequence ID" value="WEX80139.1"/>
    <property type="molecule type" value="Genomic_DNA"/>
</dbReference>
<accession>A0ABY8CND6</accession>
<gene>
    <name evidence="3" type="ORF">PYH38_001541</name>
</gene>
<keyword evidence="4" id="KW-1185">Reference proteome</keyword>
<feature type="domain" description="AttH" evidence="2">
    <location>
        <begin position="60"/>
        <end position="233"/>
    </location>
</feature>
<evidence type="ECO:0000256" key="1">
    <source>
        <dbReference type="SAM" id="SignalP"/>
    </source>
</evidence>
<dbReference type="RefSeq" id="WP_280730840.1">
    <property type="nucleotide sequence ID" value="NZ_CP120367.1"/>
</dbReference>
<dbReference type="Gene3D" id="2.40.370.10">
    <property type="entry name" value="AttH-like domain"/>
    <property type="match status" value="2"/>
</dbReference>
<name>A0ABY8CND6_9HYPH</name>
<dbReference type="Proteomes" id="UP001235547">
    <property type="component" value="Chromosome 2"/>
</dbReference>
<dbReference type="InterPro" id="IPR023374">
    <property type="entry name" value="AttH-like_dom_sf"/>
</dbReference>
<dbReference type="PANTHER" id="PTHR38591">
    <property type="entry name" value="HYDROLASE"/>
    <property type="match status" value="1"/>
</dbReference>
<evidence type="ECO:0000259" key="2">
    <source>
        <dbReference type="Pfam" id="PF07143"/>
    </source>
</evidence>
<evidence type="ECO:0000313" key="4">
    <source>
        <dbReference type="Proteomes" id="UP001235547"/>
    </source>
</evidence>
<keyword evidence="1" id="KW-0732">Signal</keyword>
<organism evidence="3 4">
    <name type="scientific">Sinorhizobium numidicum</name>
    <dbReference type="NCBI Taxonomy" id="680248"/>
    <lineage>
        <taxon>Bacteria</taxon>
        <taxon>Pseudomonadati</taxon>
        <taxon>Pseudomonadota</taxon>
        <taxon>Alphaproteobacteria</taxon>
        <taxon>Hyphomicrobiales</taxon>
        <taxon>Rhizobiaceae</taxon>
        <taxon>Sinorhizobium/Ensifer group</taxon>
        <taxon>Sinorhizobium</taxon>
    </lineage>
</organism>
<dbReference type="Pfam" id="PF17186">
    <property type="entry name" value="Lipocalin_9"/>
    <property type="match status" value="1"/>
</dbReference>
<dbReference type="Pfam" id="PF07143">
    <property type="entry name" value="CrtC"/>
    <property type="match status" value="1"/>
</dbReference>
<evidence type="ECO:0000313" key="3">
    <source>
        <dbReference type="EMBL" id="WEX80139.1"/>
    </source>
</evidence>